<organism evidence="4 5">
    <name type="scientific">Plesiomonas shigelloides</name>
    <name type="common">Aeromonas shigelloides</name>
    <dbReference type="NCBI Taxonomy" id="703"/>
    <lineage>
        <taxon>Bacteria</taxon>
        <taxon>Pseudomonadati</taxon>
        <taxon>Pseudomonadota</taxon>
        <taxon>Gammaproteobacteria</taxon>
        <taxon>Enterobacterales</taxon>
        <taxon>Enterobacteriaceae</taxon>
        <taxon>Plesiomonas</taxon>
    </lineage>
</organism>
<comment type="subcellular location">
    <subcellularLocation>
        <location evidence="1">Cytoplasm</location>
    </subcellularLocation>
</comment>
<proteinExistence type="inferred from homology"/>
<accession>A0A8F0KTE6</accession>
<feature type="binding site" evidence="1">
    <location>
        <begin position="222"/>
        <end position="224"/>
    </location>
    <ligand>
        <name>NAD(+)</name>
        <dbReference type="ChEBI" id="CHEBI:57540"/>
    </ligand>
</feature>
<dbReference type="GO" id="GO:0070403">
    <property type="term" value="F:NAD+ binding"/>
    <property type="evidence" value="ECO:0007669"/>
    <property type="project" value="UniProtKB-UniRule"/>
</dbReference>
<name>A0A8F0KTE6_PLESH</name>
<feature type="binding site" evidence="1">
    <location>
        <position position="100"/>
    </location>
    <ligand>
        <name>substrate</name>
    </ligand>
</feature>
<dbReference type="GO" id="GO:0005737">
    <property type="term" value="C:cytoplasm"/>
    <property type="evidence" value="ECO:0007669"/>
    <property type="project" value="UniProtKB-SubCell"/>
</dbReference>
<feature type="binding site" evidence="1">
    <location>
        <begin position="248"/>
        <end position="250"/>
    </location>
    <ligand>
        <name>NAD(+)</name>
        <dbReference type="ChEBI" id="CHEBI:57540"/>
    </ligand>
</feature>
<comment type="cofactor">
    <cofactor evidence="1">
        <name>Zn(2+)</name>
        <dbReference type="ChEBI" id="CHEBI:29105"/>
    </cofactor>
    <text evidence="1">Binds 1 zinc ion per subunit.</text>
</comment>
<comment type="catalytic activity">
    <reaction evidence="1">
        <text>N(6)-acetyl-L-lysyl-[protein] + NAD(+) + H2O = 2''-O-acetyl-ADP-D-ribose + nicotinamide + L-lysyl-[protein]</text>
        <dbReference type="Rhea" id="RHEA:43636"/>
        <dbReference type="Rhea" id="RHEA-COMP:9752"/>
        <dbReference type="Rhea" id="RHEA-COMP:10731"/>
        <dbReference type="ChEBI" id="CHEBI:15377"/>
        <dbReference type="ChEBI" id="CHEBI:17154"/>
        <dbReference type="ChEBI" id="CHEBI:29969"/>
        <dbReference type="ChEBI" id="CHEBI:57540"/>
        <dbReference type="ChEBI" id="CHEBI:61930"/>
        <dbReference type="ChEBI" id="CHEBI:83767"/>
        <dbReference type="EC" id="2.3.1.286"/>
    </reaction>
</comment>
<dbReference type="InterPro" id="IPR027546">
    <property type="entry name" value="Sirtuin_class_III"/>
</dbReference>
<dbReference type="GO" id="GO:0017136">
    <property type="term" value="F:histone deacetylase activity, NAD-dependent"/>
    <property type="evidence" value="ECO:0007669"/>
    <property type="project" value="TreeGrafter"/>
</dbReference>
<feature type="binding site" evidence="1">
    <location>
        <position position="163"/>
    </location>
    <ligand>
        <name>Zn(2+)</name>
        <dbReference type="ChEBI" id="CHEBI:29105"/>
    </ligand>
</feature>
<feature type="binding site" evidence="1">
    <location>
        <begin position="137"/>
        <end position="140"/>
    </location>
    <ligand>
        <name>NAD(+)</name>
        <dbReference type="ChEBI" id="CHEBI:57540"/>
    </ligand>
</feature>
<feature type="binding site" evidence="1">
    <location>
        <position position="182"/>
    </location>
    <ligand>
        <name>Zn(2+)</name>
        <dbReference type="ChEBI" id="CHEBI:29105"/>
    </ligand>
</feature>
<keyword evidence="1" id="KW-0862">Zinc</keyword>
<comment type="domain">
    <text evidence="1">2 residues (Tyr-100 and Arg-103) present in a large hydrophobic pocket are probably involved in substrate specificity. They are important for desuccinylation activity, but dispensable for deacetylation activity.</text>
</comment>
<feature type="binding site" evidence="1">
    <location>
        <position position="266"/>
    </location>
    <ligand>
        <name>NAD(+)</name>
        <dbReference type="ChEBI" id="CHEBI:57540"/>
    </ligand>
</feature>
<keyword evidence="1" id="KW-0963">Cytoplasm</keyword>
<dbReference type="InterPro" id="IPR029035">
    <property type="entry name" value="DHS-like_NAD/FAD-binding_dom"/>
</dbReference>
<dbReference type="PANTHER" id="PTHR11085">
    <property type="entry name" value="NAD-DEPENDENT PROTEIN DEACYLASE SIRTUIN-5, MITOCHONDRIAL-RELATED"/>
    <property type="match status" value="1"/>
</dbReference>
<dbReference type="InterPro" id="IPR050134">
    <property type="entry name" value="NAD-dep_sirtuin_deacylases"/>
</dbReference>
<keyword evidence="1" id="KW-0520">NAD</keyword>
<dbReference type="CDD" id="cd01412">
    <property type="entry name" value="SIRT5_Af1_CobB"/>
    <property type="match status" value="1"/>
</dbReference>
<dbReference type="InterPro" id="IPR026591">
    <property type="entry name" value="Sirtuin_cat_small_dom_sf"/>
</dbReference>
<dbReference type="EMBL" id="JAFNAA010000004">
    <property type="protein sequence ID" value="MBO1107677.1"/>
    <property type="molecule type" value="Genomic_DNA"/>
</dbReference>
<feature type="binding site" evidence="1">
    <location>
        <position position="103"/>
    </location>
    <ligand>
        <name>substrate</name>
    </ligand>
</feature>
<sequence length="283" mass="31783">MTTRVRRRRHLWQFQCQRRSSCNLGRGECGDTHGETNLGSKTMQHQHIGKVVVLTGAGISAESGIRTFRDQNGLWENHRIEDVATPEGYLRDPEQVQHFYNLRRQELLSEDLEPNPAHVALATLEAALGDNFLLVTQNIDNLHERAGNRRIIHMHGELLKARCPESGQTIEWRGDLHTDDHCHCCQIPSPLRPHVVWFGEMPIGMDKIYTALAQADLFIAIGTSGNVYPAAGFVHEARLAGAHTVELNLEPSLVENEFAEKLYGKASDVVPAFVNQLLAGEYR</sequence>
<dbReference type="GO" id="GO:0036054">
    <property type="term" value="F:protein-malonyllysine demalonylase activity"/>
    <property type="evidence" value="ECO:0007669"/>
    <property type="project" value="InterPro"/>
</dbReference>
<dbReference type="NCBIfam" id="NF001755">
    <property type="entry name" value="PRK00481.1-5"/>
    <property type="match status" value="1"/>
</dbReference>
<feature type="binding site" evidence="1">
    <location>
        <begin position="56"/>
        <end position="75"/>
    </location>
    <ligand>
        <name>NAD(+)</name>
        <dbReference type="ChEBI" id="CHEBI:57540"/>
    </ligand>
</feature>
<dbReference type="InterPro" id="IPR003000">
    <property type="entry name" value="Sirtuin"/>
</dbReference>
<dbReference type="SUPFAM" id="SSF52467">
    <property type="entry name" value="DHS-like NAD/FAD-binding domain"/>
    <property type="match status" value="1"/>
</dbReference>
<comment type="catalytic activity">
    <reaction evidence="1">
        <text>N(6)-(2-hydroxyisobutanoyl)-L-lysyl-[protein] + NAD(+) + H2O = 2''-O-(2-hydroxyisobutanoyl)-ADP-D-ribose + nicotinamide + L-lysyl-[protein]</text>
        <dbReference type="Rhea" id="RHEA:24364"/>
        <dbReference type="Rhea" id="RHEA-COMP:9752"/>
        <dbReference type="Rhea" id="RHEA-COMP:15921"/>
        <dbReference type="ChEBI" id="CHEBI:15377"/>
        <dbReference type="ChEBI" id="CHEBI:17154"/>
        <dbReference type="ChEBI" id="CHEBI:29969"/>
        <dbReference type="ChEBI" id="CHEBI:57540"/>
        <dbReference type="ChEBI" id="CHEBI:144968"/>
        <dbReference type="ChEBI" id="CHEBI:144969"/>
    </reaction>
</comment>
<dbReference type="Gene3D" id="3.40.50.1220">
    <property type="entry name" value="TPP-binding domain"/>
    <property type="match status" value="1"/>
</dbReference>
<dbReference type="PROSITE" id="PS50305">
    <property type="entry name" value="SIRTUIN"/>
    <property type="match status" value="1"/>
</dbReference>
<comment type="similarity">
    <text evidence="1">Belongs to the sirtuin family. Class III subfamily.</text>
</comment>
<gene>
    <name evidence="1 4" type="primary">cobB</name>
    <name evidence="4" type="ORF">J2R62_05480</name>
</gene>
<evidence type="ECO:0000313" key="4">
    <source>
        <dbReference type="EMBL" id="MBO1107677.1"/>
    </source>
</evidence>
<dbReference type="Proteomes" id="UP000664658">
    <property type="component" value="Unassembled WGS sequence"/>
</dbReference>
<protein>
    <recommendedName>
        <fullName evidence="1">NAD-dependent protein deacylase</fullName>
        <ecNumber evidence="1">2.3.1.286</ecNumber>
    </recommendedName>
    <alternativeName>
        <fullName evidence="1">Regulatory protein SIR2 homolog</fullName>
    </alternativeName>
</protein>
<comment type="catalytic activity">
    <reaction evidence="1">
        <text>N(6)-succinyl-L-lysyl-[protein] + NAD(+) + H2O = 2''-O-succinyl-ADP-D-ribose + nicotinamide + L-lysyl-[protein]</text>
        <dbReference type="Rhea" id="RHEA:47668"/>
        <dbReference type="Rhea" id="RHEA-COMP:9752"/>
        <dbReference type="Rhea" id="RHEA-COMP:11877"/>
        <dbReference type="ChEBI" id="CHEBI:15377"/>
        <dbReference type="ChEBI" id="CHEBI:17154"/>
        <dbReference type="ChEBI" id="CHEBI:29969"/>
        <dbReference type="ChEBI" id="CHEBI:57540"/>
        <dbReference type="ChEBI" id="CHEBI:87830"/>
        <dbReference type="ChEBI" id="CHEBI:87832"/>
    </reaction>
</comment>
<comment type="caution">
    <text evidence="4">The sequence shown here is derived from an EMBL/GenBank/DDBJ whole genome shotgun (WGS) entry which is preliminary data.</text>
</comment>
<dbReference type="GO" id="GO:0008270">
    <property type="term" value="F:zinc ion binding"/>
    <property type="evidence" value="ECO:0007669"/>
    <property type="project" value="UniProtKB-UniRule"/>
</dbReference>
<dbReference type="GO" id="GO:0036055">
    <property type="term" value="F:protein-succinyllysine desuccinylase activity"/>
    <property type="evidence" value="ECO:0007669"/>
    <property type="project" value="UniProtKB-UniRule"/>
</dbReference>
<dbReference type="Pfam" id="PF02146">
    <property type="entry name" value="SIR2"/>
    <property type="match status" value="1"/>
</dbReference>
<reference evidence="4" key="1">
    <citation type="submission" date="2021-03" db="EMBL/GenBank/DDBJ databases">
        <title>Plesiomonas shigelloides zfcc0051, isolated from zebrafish feces.</title>
        <authorList>
            <person name="Vanderhoek Z."/>
            <person name="Gaulke C."/>
        </authorList>
    </citation>
    <scope>NUCLEOTIDE SEQUENCE</scope>
    <source>
        <strain evidence="4">Zfcc0051</strain>
    </source>
</reference>
<comment type="function">
    <text evidence="1">NAD-dependent lysine deacetylase that specifically removes acetyl groups on target proteins. Also acts as a protein-lysine deacylase by mediating protein desuccinylation and de-2-hydroxyisobutyrylation. Modulates the activities of several proteins which are inactive in their acylated form.</text>
</comment>
<dbReference type="HAMAP" id="MF_01121">
    <property type="entry name" value="Sirtuin_ClassIII"/>
    <property type="match status" value="1"/>
</dbReference>
<dbReference type="InterPro" id="IPR026590">
    <property type="entry name" value="Ssirtuin_cat_dom"/>
</dbReference>
<evidence type="ECO:0000259" key="3">
    <source>
        <dbReference type="PROSITE" id="PS50305"/>
    </source>
</evidence>
<dbReference type="Gene3D" id="3.30.1600.10">
    <property type="entry name" value="SIR2/SIRT2 'Small Domain"/>
    <property type="match status" value="1"/>
</dbReference>
<keyword evidence="1" id="KW-0479">Metal-binding</keyword>
<evidence type="ECO:0000313" key="5">
    <source>
        <dbReference type="Proteomes" id="UP000664658"/>
    </source>
</evidence>
<evidence type="ECO:0000256" key="2">
    <source>
        <dbReference type="PROSITE-ProRule" id="PRU00236"/>
    </source>
</evidence>
<comment type="caution">
    <text evidence="1 2">Lacks conserved residue(s) required for the propagation of feature annotation.</text>
</comment>
<dbReference type="AlphaFoldDB" id="A0A8F0KTE6"/>
<dbReference type="PANTHER" id="PTHR11085:SF4">
    <property type="entry name" value="NAD-DEPENDENT PROTEIN DEACYLASE"/>
    <property type="match status" value="1"/>
</dbReference>
<feature type="active site" description="Proton acceptor" evidence="1">
    <location>
        <position position="155"/>
    </location>
</feature>
<evidence type="ECO:0000256" key="1">
    <source>
        <dbReference type="HAMAP-Rule" id="MF_01121"/>
    </source>
</evidence>
<feature type="domain" description="Deacetylase sirtuin-type" evidence="3">
    <location>
        <begin position="31"/>
        <end position="280"/>
    </location>
</feature>
<dbReference type="EC" id="2.3.1.286" evidence="1"/>